<proteinExistence type="predicted"/>
<dbReference type="STRING" id="1842727.RD110_23790"/>
<gene>
    <name evidence="2" type="ORF">RD110_23790</name>
</gene>
<dbReference type="InterPro" id="IPR001763">
    <property type="entry name" value="Rhodanese-like_dom"/>
</dbReference>
<dbReference type="GO" id="GO:0004792">
    <property type="term" value="F:thiosulfate-cyanide sulfurtransferase activity"/>
    <property type="evidence" value="ECO:0007669"/>
    <property type="project" value="TreeGrafter"/>
</dbReference>
<accession>A0A1P8K1G1</accession>
<sequence>MDRHPSHLAATIPATTVREWLSDGAEIALLDVREAGQFGEGHPFFAVPLPYSRLEIDIAALVPRTATRTVLLDAGNGVAERAAATLAALGYSQVFVLAGGAPGWAAAGYTLFQGVNLPSKTFGELVEHAFATPHISAQDLLARQQAGAPLVLLDGRTFEEHHKMAIPGATSVPNGELALRWRALVPDATTEIVIHCAGRTRSIIGAQILRSLGVPNPVLALENGTQGWALAGLQLEHGSTRRDTGPVGAAAQDRAAAARVAAEAGVPTLSAAQAQAWVDAPDRTTYVLDIRSAEEFAAGSLAGARHAPGGQLLQATDQTIGVRQSRVLLLDDEAVRAPVVAAWLHRLGFETAVVEGGIGAALRLSEAPSHPVAAAVPEVNRDALAAWVARQAPLLLDLQPSMAYRRQHAQGAVWSVRPRLVADAQAAGKPAQPVLLIAPTAAVARLAAIDLHEAGWRDVRWVSPSTWLAAGLPVVATPDLPSDADAIDYLFFVHDRHDGNLDAARRYLAWETGLIAQCAPDELAGFRLPAPDDRAV</sequence>
<dbReference type="PANTHER" id="PTHR44086:SF10">
    <property type="entry name" value="THIOSULFATE SULFURTRANSFERASE_RHODANESE-LIKE DOMAIN-CONTAINING PROTEIN 3"/>
    <property type="match status" value="1"/>
</dbReference>
<organism evidence="2 3">
    <name type="scientific">Rhodoferax koreensis</name>
    <dbReference type="NCBI Taxonomy" id="1842727"/>
    <lineage>
        <taxon>Bacteria</taxon>
        <taxon>Pseudomonadati</taxon>
        <taxon>Pseudomonadota</taxon>
        <taxon>Betaproteobacteria</taxon>
        <taxon>Burkholderiales</taxon>
        <taxon>Comamonadaceae</taxon>
        <taxon>Rhodoferax</taxon>
    </lineage>
</organism>
<reference evidence="2 3" key="1">
    <citation type="submission" date="2017-01" db="EMBL/GenBank/DDBJ databases">
        <authorList>
            <person name="Mah S.A."/>
            <person name="Swanson W.J."/>
            <person name="Moy G.W."/>
            <person name="Vacquier V.D."/>
        </authorList>
    </citation>
    <scope>NUCLEOTIDE SEQUENCE [LARGE SCALE GENOMIC DNA]</scope>
    <source>
        <strain evidence="2 3">DCY110</strain>
    </source>
</reference>
<dbReference type="Pfam" id="PF00581">
    <property type="entry name" value="Rhodanese"/>
    <property type="match status" value="3"/>
</dbReference>
<protein>
    <submittedName>
        <fullName evidence="2">Sulfurtransferase</fullName>
    </submittedName>
</protein>
<dbReference type="RefSeq" id="WP_076202657.1">
    <property type="nucleotide sequence ID" value="NZ_CP019236.1"/>
</dbReference>
<dbReference type="PROSITE" id="PS50206">
    <property type="entry name" value="RHODANESE_3"/>
    <property type="match status" value="3"/>
</dbReference>
<evidence type="ECO:0000259" key="1">
    <source>
        <dbReference type="PROSITE" id="PS50206"/>
    </source>
</evidence>
<dbReference type="SMART" id="SM00450">
    <property type="entry name" value="RHOD"/>
    <property type="match status" value="3"/>
</dbReference>
<dbReference type="PANTHER" id="PTHR44086">
    <property type="entry name" value="THIOSULFATE SULFURTRANSFERASE RDL2, MITOCHONDRIAL-RELATED"/>
    <property type="match status" value="1"/>
</dbReference>
<name>A0A1P8K1G1_9BURK</name>
<dbReference type="AlphaFoldDB" id="A0A1P8K1G1"/>
<feature type="domain" description="Rhodanese" evidence="1">
    <location>
        <begin position="146"/>
        <end position="237"/>
    </location>
</feature>
<dbReference type="InterPro" id="IPR036873">
    <property type="entry name" value="Rhodanese-like_dom_sf"/>
</dbReference>
<dbReference type="EMBL" id="CP019236">
    <property type="protein sequence ID" value="APW39852.1"/>
    <property type="molecule type" value="Genomic_DNA"/>
</dbReference>
<evidence type="ECO:0000313" key="2">
    <source>
        <dbReference type="EMBL" id="APW39852.1"/>
    </source>
</evidence>
<keyword evidence="2" id="KW-0808">Transferase</keyword>
<feature type="domain" description="Rhodanese" evidence="1">
    <location>
        <begin position="23"/>
        <end position="113"/>
    </location>
</feature>
<feature type="domain" description="Rhodanese" evidence="1">
    <location>
        <begin position="281"/>
        <end position="370"/>
    </location>
</feature>
<evidence type="ECO:0000313" key="3">
    <source>
        <dbReference type="Proteomes" id="UP000186609"/>
    </source>
</evidence>
<dbReference type="Gene3D" id="3.40.250.10">
    <property type="entry name" value="Rhodanese-like domain"/>
    <property type="match status" value="4"/>
</dbReference>
<dbReference type="KEGG" id="rhy:RD110_23790"/>
<keyword evidence="3" id="KW-1185">Reference proteome</keyword>
<dbReference type="OrthoDB" id="9789585at2"/>
<dbReference type="SUPFAM" id="SSF52821">
    <property type="entry name" value="Rhodanese/Cell cycle control phosphatase"/>
    <property type="match status" value="4"/>
</dbReference>
<dbReference type="Proteomes" id="UP000186609">
    <property type="component" value="Chromosome"/>
</dbReference>